<reference evidence="2" key="1">
    <citation type="submission" date="2021-07" db="EMBL/GenBank/DDBJ databases">
        <title>Aureisphaera sp. CAU 1614 isolated from sea sediment.</title>
        <authorList>
            <person name="Kim W."/>
        </authorList>
    </citation>
    <scope>NUCLEOTIDE SEQUENCE</scope>
    <source>
        <strain evidence="2">CAU 1614</strain>
    </source>
</reference>
<sequence length="58" mass="6625">MKLQIPTEVPNPSNNTPIDLSNIFDVLLFIVAPLLLVVFYFLHRKKGKENADSKKEDI</sequence>
<keyword evidence="1" id="KW-1133">Transmembrane helix</keyword>
<accession>A0A9X1FSC6</accession>
<keyword evidence="1" id="KW-0812">Transmembrane</keyword>
<feature type="transmembrane region" description="Helical" evidence="1">
    <location>
        <begin position="20"/>
        <end position="42"/>
    </location>
</feature>
<keyword evidence="1" id="KW-0472">Membrane</keyword>
<organism evidence="2 3">
    <name type="scientific">Halomarinibacterium sedimenti</name>
    <dbReference type="NCBI Taxonomy" id="2857106"/>
    <lineage>
        <taxon>Bacteria</taxon>
        <taxon>Pseudomonadati</taxon>
        <taxon>Bacteroidota</taxon>
        <taxon>Flavobacteriia</taxon>
        <taxon>Flavobacteriales</taxon>
        <taxon>Flavobacteriaceae</taxon>
        <taxon>Halomarinibacterium</taxon>
    </lineage>
</organism>
<dbReference type="RefSeq" id="WP_219053512.1">
    <property type="nucleotide sequence ID" value="NZ_JAHWDP010000007.1"/>
</dbReference>
<evidence type="ECO:0000313" key="2">
    <source>
        <dbReference type="EMBL" id="MBW2938982.1"/>
    </source>
</evidence>
<gene>
    <name evidence="2" type="ORF">KXJ69_12770</name>
</gene>
<dbReference type="Proteomes" id="UP001138686">
    <property type="component" value="Unassembled WGS sequence"/>
</dbReference>
<comment type="caution">
    <text evidence="2">The sequence shown here is derived from an EMBL/GenBank/DDBJ whole genome shotgun (WGS) entry which is preliminary data.</text>
</comment>
<evidence type="ECO:0000313" key="3">
    <source>
        <dbReference type="Proteomes" id="UP001138686"/>
    </source>
</evidence>
<dbReference type="AlphaFoldDB" id="A0A9X1FSC6"/>
<evidence type="ECO:0000256" key="1">
    <source>
        <dbReference type="SAM" id="Phobius"/>
    </source>
</evidence>
<keyword evidence="3" id="KW-1185">Reference proteome</keyword>
<protein>
    <submittedName>
        <fullName evidence="2">Adenylosuccinate synthetase</fullName>
    </submittedName>
</protein>
<name>A0A9X1FSC6_9FLAO</name>
<proteinExistence type="predicted"/>
<dbReference type="EMBL" id="JAHWDP010000007">
    <property type="protein sequence ID" value="MBW2938982.1"/>
    <property type="molecule type" value="Genomic_DNA"/>
</dbReference>